<dbReference type="RefSeq" id="WP_141491624.1">
    <property type="nucleotide sequence ID" value="NZ_PDEP01000006.1"/>
</dbReference>
<keyword evidence="1" id="KW-0472">Membrane</keyword>
<keyword evidence="1" id="KW-1133">Transmembrane helix</keyword>
<sequence>MPIDTLKASKRLKALGFTEEQAEGIAELLNDTDAASATKDDLYALESRLDERFERIDERFGFVDERFDRIDERFDHIDNHIDKRFGRVDERFEQIDSRFEQIDDRFDALQADINERFELQSTRIDERFNAQHAEFKNYVTSRVAWAAGLLALYITLANYLMG</sequence>
<dbReference type="Gene3D" id="3.90.20.10">
    <property type="match status" value="1"/>
</dbReference>
<name>A0A2H3NPP3_9BACT</name>
<evidence type="ECO:0000256" key="1">
    <source>
        <dbReference type="SAM" id="Phobius"/>
    </source>
</evidence>
<reference evidence="2 3" key="1">
    <citation type="submission" date="2017-10" db="EMBL/GenBank/DDBJ databases">
        <title>Draft genome of Longimonas halophila.</title>
        <authorList>
            <person name="Goh K.M."/>
            <person name="Shamsir M.S."/>
            <person name="Lim S.W."/>
        </authorList>
    </citation>
    <scope>NUCLEOTIDE SEQUENCE [LARGE SCALE GENOMIC DNA]</scope>
    <source>
        <strain evidence="2 3">KCTC 42399</strain>
    </source>
</reference>
<feature type="transmembrane region" description="Helical" evidence="1">
    <location>
        <begin position="143"/>
        <end position="161"/>
    </location>
</feature>
<evidence type="ECO:0000313" key="2">
    <source>
        <dbReference type="EMBL" id="PEN07089.1"/>
    </source>
</evidence>
<proteinExistence type="predicted"/>
<keyword evidence="1" id="KW-0812">Transmembrane</keyword>
<dbReference type="OrthoDB" id="5424095at2"/>
<dbReference type="EMBL" id="PDEP01000006">
    <property type="protein sequence ID" value="PEN07089.1"/>
    <property type="molecule type" value="Genomic_DNA"/>
</dbReference>
<organism evidence="2 3">
    <name type="scientific">Longimonas halophila</name>
    <dbReference type="NCBI Taxonomy" id="1469170"/>
    <lineage>
        <taxon>Bacteria</taxon>
        <taxon>Pseudomonadati</taxon>
        <taxon>Rhodothermota</taxon>
        <taxon>Rhodothermia</taxon>
        <taxon>Rhodothermales</taxon>
        <taxon>Salisaetaceae</taxon>
        <taxon>Longimonas</taxon>
    </lineage>
</organism>
<dbReference type="Proteomes" id="UP000221024">
    <property type="component" value="Unassembled WGS sequence"/>
</dbReference>
<keyword evidence="3" id="KW-1185">Reference proteome</keyword>
<dbReference type="AlphaFoldDB" id="A0A2H3NPP3"/>
<protein>
    <recommendedName>
        <fullName evidence="4">t-SNARE coiled-coil homology domain-containing protein</fullName>
    </recommendedName>
</protein>
<gene>
    <name evidence="2" type="ORF">CRI93_08100</name>
</gene>
<accession>A0A2H3NPP3</accession>
<dbReference type="Gene3D" id="6.10.250.2540">
    <property type="match status" value="1"/>
</dbReference>
<comment type="caution">
    <text evidence="2">The sequence shown here is derived from an EMBL/GenBank/DDBJ whole genome shotgun (WGS) entry which is preliminary data.</text>
</comment>
<evidence type="ECO:0000313" key="3">
    <source>
        <dbReference type="Proteomes" id="UP000221024"/>
    </source>
</evidence>
<evidence type="ECO:0008006" key="4">
    <source>
        <dbReference type="Google" id="ProtNLM"/>
    </source>
</evidence>